<dbReference type="Pfam" id="PF00782">
    <property type="entry name" value="DSPc"/>
    <property type="match status" value="1"/>
</dbReference>
<dbReference type="InterPro" id="IPR013783">
    <property type="entry name" value="Ig-like_fold"/>
</dbReference>
<keyword evidence="1" id="KW-0378">Hydrolase</keyword>
<evidence type="ECO:0000256" key="2">
    <source>
        <dbReference type="ARBA" id="ARBA00022912"/>
    </source>
</evidence>
<dbReference type="InterPro" id="IPR020422">
    <property type="entry name" value="TYR_PHOSPHATASE_DUAL_dom"/>
</dbReference>
<keyword evidence="2" id="KW-0904">Protein phosphatase</keyword>
<gene>
    <name evidence="5" type="ORF">NDN08_003782</name>
</gene>
<dbReference type="PANTHER" id="PTHR46642:SF3">
    <property type="entry name" value="PHOSPHOGLUCAN PHOSPHATASE DSP4, CHLOROPLASTIC"/>
    <property type="match status" value="1"/>
</dbReference>
<dbReference type="CDD" id="cd02859">
    <property type="entry name" value="E_set_AMPKbeta_like_N"/>
    <property type="match status" value="1"/>
</dbReference>
<dbReference type="GO" id="GO:0009507">
    <property type="term" value="C:chloroplast"/>
    <property type="evidence" value="ECO:0007669"/>
    <property type="project" value="TreeGrafter"/>
</dbReference>
<dbReference type="GO" id="GO:2001070">
    <property type="term" value="F:starch binding"/>
    <property type="evidence" value="ECO:0007669"/>
    <property type="project" value="TreeGrafter"/>
</dbReference>
<dbReference type="InterPro" id="IPR052832">
    <property type="entry name" value="Starch-Glucan_Phosphatase"/>
</dbReference>
<dbReference type="PANTHER" id="PTHR46642">
    <property type="entry name" value="DUAL SPECIFICITY PHOSPHATASE, SUBGROUP, CATALYTIC DOMAIN"/>
    <property type="match status" value="1"/>
</dbReference>
<dbReference type="PROSITE" id="PS00383">
    <property type="entry name" value="TYR_PHOSPHATASE_1"/>
    <property type="match status" value="1"/>
</dbReference>
<accession>A0AAV8UGG8</accession>
<dbReference type="InterPro" id="IPR000340">
    <property type="entry name" value="Dual-sp_phosphatase_cat-dom"/>
</dbReference>
<evidence type="ECO:0000313" key="5">
    <source>
        <dbReference type="EMBL" id="KAJ8901574.1"/>
    </source>
</evidence>
<keyword evidence="6" id="KW-1185">Reference proteome</keyword>
<dbReference type="SUPFAM" id="SSF81296">
    <property type="entry name" value="E set domains"/>
    <property type="match status" value="1"/>
</dbReference>
<dbReference type="AlphaFoldDB" id="A0AAV8UGG8"/>
<dbReference type="GO" id="GO:0005983">
    <property type="term" value="P:starch catabolic process"/>
    <property type="evidence" value="ECO:0007669"/>
    <property type="project" value="TreeGrafter"/>
</dbReference>
<sequence>MGVRTFRASCTGVCEGEGVAITGSFCGWNVWESVQLEKDENGFWCGELDTFNDDYEYKYIVTVNSEHHGRELRGWEVLNGNRTEGFLPRDPEAVYFPCVVFRVKLMLLEDDRDEGGEMLITGGCWQIGDWHAPAKMKRISDDGDLHSEWELVVHPITVGCFPYRYLYNHRLDRTTWWEQDPDRTRYGSDVYRDVVYDDHVFRSEFKTSFIWDRILMGPYPQKRSDVRELNDLGVKAVLSLQTDNELSVRGVNSEAMNNYYLSDGIQSYRYQMKDFDAVELEKYLLRAAGTLRTLLNHHTDGNIYVHCMSGISRSAAVLALEKCNRERVGYDQVFDEMRWRRPVVSPNHAVVRNLAGADLEVIDMDTLIPENGRDEEHVFTNSFLAMARKRLRFAVFRR</sequence>
<dbReference type="InterPro" id="IPR016130">
    <property type="entry name" value="Tyr_Pase_AS"/>
</dbReference>
<dbReference type="GO" id="GO:0004721">
    <property type="term" value="F:phosphoprotein phosphatase activity"/>
    <property type="evidence" value="ECO:0007669"/>
    <property type="project" value="UniProtKB-KW"/>
</dbReference>
<evidence type="ECO:0000313" key="6">
    <source>
        <dbReference type="Proteomes" id="UP001157974"/>
    </source>
</evidence>
<feature type="domain" description="Tyrosine-protein phosphatase" evidence="3">
    <location>
        <begin position="206"/>
        <end position="367"/>
    </location>
</feature>
<dbReference type="Gene3D" id="3.90.190.10">
    <property type="entry name" value="Protein tyrosine phosphatase superfamily"/>
    <property type="match status" value="1"/>
</dbReference>
<dbReference type="InterPro" id="IPR014756">
    <property type="entry name" value="Ig_E-set"/>
</dbReference>
<comment type="caution">
    <text evidence="5">The sequence shown here is derived from an EMBL/GenBank/DDBJ whole genome shotgun (WGS) entry which is preliminary data.</text>
</comment>
<dbReference type="Gene3D" id="2.60.40.10">
    <property type="entry name" value="Immunoglobulins"/>
    <property type="match status" value="1"/>
</dbReference>
<evidence type="ECO:0000259" key="3">
    <source>
        <dbReference type="PROSITE" id="PS50054"/>
    </source>
</evidence>
<dbReference type="InterPro" id="IPR000387">
    <property type="entry name" value="Tyr_Pase_dom"/>
</dbReference>
<organism evidence="5 6">
    <name type="scientific">Rhodosorus marinus</name>
    <dbReference type="NCBI Taxonomy" id="101924"/>
    <lineage>
        <taxon>Eukaryota</taxon>
        <taxon>Rhodophyta</taxon>
        <taxon>Stylonematophyceae</taxon>
        <taxon>Stylonematales</taxon>
        <taxon>Stylonemataceae</taxon>
        <taxon>Rhodosorus</taxon>
    </lineage>
</organism>
<protein>
    <recommendedName>
        <fullName evidence="7">Protein-tyrosine-phosphatase</fullName>
    </recommendedName>
</protein>
<dbReference type="SMART" id="SM00195">
    <property type="entry name" value="DSPc"/>
    <property type="match status" value="1"/>
</dbReference>
<proteinExistence type="predicted"/>
<reference evidence="5 6" key="1">
    <citation type="journal article" date="2023" name="Nat. Commun.">
        <title>Origin of minicircular mitochondrial genomes in red algae.</title>
        <authorList>
            <person name="Lee Y."/>
            <person name="Cho C.H."/>
            <person name="Lee Y.M."/>
            <person name="Park S.I."/>
            <person name="Yang J.H."/>
            <person name="West J.A."/>
            <person name="Bhattacharya D."/>
            <person name="Yoon H.S."/>
        </authorList>
    </citation>
    <scope>NUCLEOTIDE SEQUENCE [LARGE SCALE GENOMIC DNA]</scope>
    <source>
        <strain evidence="5 6">CCMP1338</strain>
        <tissue evidence="5">Whole cell</tissue>
    </source>
</reference>
<evidence type="ECO:0000259" key="4">
    <source>
        <dbReference type="PROSITE" id="PS50056"/>
    </source>
</evidence>
<dbReference type="EMBL" id="JAMWBK010000010">
    <property type="protein sequence ID" value="KAJ8901574.1"/>
    <property type="molecule type" value="Genomic_DNA"/>
</dbReference>
<dbReference type="GO" id="GO:0019203">
    <property type="term" value="F:carbohydrate phosphatase activity"/>
    <property type="evidence" value="ECO:0007669"/>
    <property type="project" value="TreeGrafter"/>
</dbReference>
<name>A0AAV8UGG8_9RHOD</name>
<evidence type="ECO:0008006" key="7">
    <source>
        <dbReference type="Google" id="ProtNLM"/>
    </source>
</evidence>
<dbReference type="InterPro" id="IPR029021">
    <property type="entry name" value="Prot-tyrosine_phosphatase-like"/>
</dbReference>
<evidence type="ECO:0000256" key="1">
    <source>
        <dbReference type="ARBA" id="ARBA00022801"/>
    </source>
</evidence>
<dbReference type="PROSITE" id="PS50054">
    <property type="entry name" value="TYR_PHOSPHATASE_DUAL"/>
    <property type="match status" value="1"/>
</dbReference>
<dbReference type="SUPFAM" id="SSF52799">
    <property type="entry name" value="(Phosphotyrosine protein) phosphatases II"/>
    <property type="match status" value="1"/>
</dbReference>
<dbReference type="PROSITE" id="PS50056">
    <property type="entry name" value="TYR_PHOSPHATASE_2"/>
    <property type="match status" value="1"/>
</dbReference>
<feature type="domain" description="Tyrosine specific protein phosphatases" evidence="4">
    <location>
        <begin position="285"/>
        <end position="342"/>
    </location>
</feature>
<dbReference type="Proteomes" id="UP001157974">
    <property type="component" value="Unassembled WGS sequence"/>
</dbReference>